<reference evidence="1 2" key="1">
    <citation type="submission" date="2016-03" db="EMBL/GenBank/DDBJ databases">
        <authorList>
            <person name="Ploux O."/>
        </authorList>
    </citation>
    <scope>NUCLEOTIDE SEQUENCE [LARGE SCALE GENOMIC DNA]</scope>
    <source>
        <strain evidence="1 2">R-45363</strain>
    </source>
</reference>
<dbReference type="AlphaFoldDB" id="A0A177MNQ6"/>
<sequence>MANNSIPRARAFWEAQDYMSAVRVGLKIVVPSKYKTSSHFAEVFINIAYALFSASQANLFNEFKRIFPKYMAIVAPRGDVEPPIGYHNHAVLMQHNLCATIFQYYVDIRSINEVREAAALLVKFSVLAPNPLLLEEHNAKLLEMARLILTGKDAYFIVGFKLPFALPVPDGRYEMAHTVGKTTIAIEGFMADDVSSRVDDRYFSRVEVTIRGFTCTDNYWNGPDIDSEHQEPRNCRLALSVVNRVVLEAKLANESLRIVMASQRDIGNIVTTQYDGDGTEFHLSIGLTFGGFALVDTLSRQQVTAVQCKLLSERLSLEEMALYESLYAQALIQRDTDNVAGAYYLLNSATEAMIDCFLYSLCEKTELSNELERFLLGESICATCKLFKESPNLVDLPRSANPPSPFQRLKFLQELKIAKNSDVRRLCKLLAIIRNDSMRNDLSHGRKGGIPTVAVDKAIAAFRDLRYVFQELEQVNEQNIRD</sequence>
<evidence type="ECO:0000313" key="2">
    <source>
        <dbReference type="Proteomes" id="UP000078090"/>
    </source>
</evidence>
<proteinExistence type="predicted"/>
<dbReference type="Proteomes" id="UP000078090">
    <property type="component" value="Unassembled WGS sequence"/>
</dbReference>
<organism evidence="1 2">
    <name type="scientific">Methylomonas methanica</name>
    <dbReference type="NCBI Taxonomy" id="421"/>
    <lineage>
        <taxon>Bacteria</taxon>
        <taxon>Pseudomonadati</taxon>
        <taxon>Pseudomonadota</taxon>
        <taxon>Gammaproteobacteria</taxon>
        <taxon>Methylococcales</taxon>
        <taxon>Methylococcaceae</taxon>
        <taxon>Methylomonas</taxon>
    </lineage>
</organism>
<dbReference type="RefSeq" id="WP_064007920.1">
    <property type="nucleotide sequence ID" value="NZ_LUUG01000057.1"/>
</dbReference>
<protein>
    <submittedName>
        <fullName evidence="1">Uncharacterized protein</fullName>
    </submittedName>
</protein>
<accession>A0A177MNQ6</accession>
<evidence type="ECO:0000313" key="1">
    <source>
        <dbReference type="EMBL" id="OAI06550.1"/>
    </source>
</evidence>
<gene>
    <name evidence="1" type="ORF">A1332_11025</name>
</gene>
<dbReference type="EMBL" id="LUUG01000057">
    <property type="protein sequence ID" value="OAI06550.1"/>
    <property type="molecule type" value="Genomic_DNA"/>
</dbReference>
<name>A0A177MNQ6_METMH</name>
<dbReference type="OrthoDB" id="9913834at2"/>
<comment type="caution">
    <text evidence="1">The sequence shown here is derived from an EMBL/GenBank/DDBJ whole genome shotgun (WGS) entry which is preliminary data.</text>
</comment>